<dbReference type="Pfam" id="PF13460">
    <property type="entry name" value="NAD_binding_10"/>
    <property type="match status" value="1"/>
</dbReference>
<dbReference type="EMBL" id="CACVAX010000060">
    <property type="protein sequence ID" value="CAA6822474.1"/>
    <property type="molecule type" value="Genomic_DNA"/>
</dbReference>
<dbReference type="GO" id="GO:0044877">
    <property type="term" value="F:protein-containing complex binding"/>
    <property type="evidence" value="ECO:0007669"/>
    <property type="project" value="TreeGrafter"/>
</dbReference>
<proteinExistence type="predicted"/>
<gene>
    <name evidence="3" type="ORF">HELGO_WM9677</name>
</gene>
<keyword evidence="1" id="KW-0812">Transmembrane</keyword>
<keyword evidence="1" id="KW-0472">Membrane</keyword>
<feature type="domain" description="NAD(P)-binding" evidence="2">
    <location>
        <begin position="7"/>
        <end position="119"/>
    </location>
</feature>
<sequence length="477" mass="54615">MKVLLTGSTGYIGRRLKEKLLEKPDVDLRLFARNKKALSSKIQNHVEIVEGDTFNKNQLKEALKDIDVAYYLVHSLSNKDYKELDKVSAQNFIDIANECGVKRVIYLGGLGVKNQNTSEHLLSRLETGEVLSSNRNVQNIWIRAGVIIGSGSTSFEIIRNLTEKLPIMTTPKWVDTKAQPIAVHDVISYLVQSLYIKETKNLTIDIGCEQLTYKQMMLQTAQALDLKRIIIPLPFLSINISSYWLNLFTPVPFTVAKALIEGLKSEVVIQNDNAKKYFPEIEPIPFLHAVKKAVQEIKTNQVISRWSDTSGGIWEKNHTKEIADAIFFDRKEKDINNLSKSNIYQAFTSIGGDNGWFTYDFLWEIRGFMDKMIGGVGLKRGRRDQNTLRVGESLDFWKVLDVQEDERLLLYAQMKVPGNAWLEFKIEDNKLIQSAYFYPKGLLGRLYWYALIPIHYFVFNNMINSIIKKATISSRQS</sequence>
<dbReference type="InterPro" id="IPR016040">
    <property type="entry name" value="NAD(P)-bd_dom"/>
</dbReference>
<dbReference type="AlphaFoldDB" id="A0A6S6TSY0"/>
<dbReference type="Gene3D" id="3.40.50.720">
    <property type="entry name" value="NAD(P)-binding Rossmann-like Domain"/>
    <property type="match status" value="1"/>
</dbReference>
<dbReference type="InterPro" id="IPR036291">
    <property type="entry name" value="NAD(P)-bd_dom_sf"/>
</dbReference>
<dbReference type="PANTHER" id="PTHR12126:SF11">
    <property type="entry name" value="NADH DEHYDROGENASE [UBIQUINONE] 1 ALPHA SUBCOMPLEX SUBUNIT 9, MITOCHONDRIAL"/>
    <property type="match status" value="1"/>
</dbReference>
<dbReference type="InterPro" id="IPR021295">
    <property type="entry name" value="DUF2867"/>
</dbReference>
<accession>A0A6S6TSY0</accession>
<evidence type="ECO:0000256" key="1">
    <source>
        <dbReference type="SAM" id="Phobius"/>
    </source>
</evidence>
<keyword evidence="1" id="KW-1133">Transmembrane helix</keyword>
<reference evidence="3" key="1">
    <citation type="submission" date="2020-01" db="EMBL/GenBank/DDBJ databases">
        <authorList>
            <person name="Meier V. D."/>
            <person name="Meier V D."/>
        </authorList>
    </citation>
    <scope>NUCLEOTIDE SEQUENCE</scope>
    <source>
        <strain evidence="3">HLG_WM_MAG_04</strain>
    </source>
</reference>
<dbReference type="PANTHER" id="PTHR12126">
    <property type="entry name" value="NADH-UBIQUINONE OXIDOREDUCTASE 39 KDA SUBUNIT-RELATED"/>
    <property type="match status" value="1"/>
</dbReference>
<organism evidence="3">
    <name type="scientific">uncultured Sulfurovum sp</name>
    <dbReference type="NCBI Taxonomy" id="269237"/>
    <lineage>
        <taxon>Bacteria</taxon>
        <taxon>Pseudomonadati</taxon>
        <taxon>Campylobacterota</taxon>
        <taxon>Epsilonproteobacteria</taxon>
        <taxon>Campylobacterales</taxon>
        <taxon>Sulfurovaceae</taxon>
        <taxon>Sulfurovum</taxon>
        <taxon>environmental samples</taxon>
    </lineage>
</organism>
<name>A0A6S6TSY0_9BACT</name>
<dbReference type="InterPro" id="IPR051207">
    <property type="entry name" value="ComplexI_NDUFA9_subunit"/>
</dbReference>
<dbReference type="Pfam" id="PF11066">
    <property type="entry name" value="DUF2867"/>
    <property type="match status" value="1"/>
</dbReference>
<evidence type="ECO:0000259" key="2">
    <source>
        <dbReference type="Pfam" id="PF13460"/>
    </source>
</evidence>
<dbReference type="SUPFAM" id="SSF51735">
    <property type="entry name" value="NAD(P)-binding Rossmann-fold domains"/>
    <property type="match status" value="1"/>
</dbReference>
<feature type="transmembrane region" description="Helical" evidence="1">
    <location>
        <begin position="446"/>
        <end position="467"/>
    </location>
</feature>
<evidence type="ECO:0000313" key="3">
    <source>
        <dbReference type="EMBL" id="CAA6822474.1"/>
    </source>
</evidence>
<protein>
    <submittedName>
        <fullName evidence="3">Nucleoside-diphosphate-sugar epimerase</fullName>
    </submittedName>
</protein>